<sequence>MTDATTDRIVAALIEAGASKKLIKKARRGGFRPSEDVDMPIPNLVKACNKEMLFDLALRAQRGEFGPMGGYRALTAADYPWTNGWCFVPARKEPA</sequence>
<comment type="caution">
    <text evidence="1">The sequence shown here is derived from an EMBL/GenBank/DDBJ whole genome shotgun (WGS) entry which is preliminary data.</text>
</comment>
<dbReference type="AlphaFoldDB" id="A0A0F9G0U8"/>
<reference evidence="1" key="1">
    <citation type="journal article" date="2015" name="Nature">
        <title>Complex archaea that bridge the gap between prokaryotes and eukaryotes.</title>
        <authorList>
            <person name="Spang A."/>
            <person name="Saw J.H."/>
            <person name="Jorgensen S.L."/>
            <person name="Zaremba-Niedzwiedzka K."/>
            <person name="Martijn J."/>
            <person name="Lind A.E."/>
            <person name="van Eijk R."/>
            <person name="Schleper C."/>
            <person name="Guy L."/>
            <person name="Ettema T.J."/>
        </authorList>
    </citation>
    <scope>NUCLEOTIDE SEQUENCE</scope>
</reference>
<evidence type="ECO:0000313" key="1">
    <source>
        <dbReference type="EMBL" id="KKL92274.1"/>
    </source>
</evidence>
<proteinExistence type="predicted"/>
<name>A0A0F9G0U8_9ZZZZ</name>
<accession>A0A0F9G0U8</accession>
<protein>
    <submittedName>
        <fullName evidence="1">Uncharacterized protein</fullName>
    </submittedName>
</protein>
<gene>
    <name evidence="1" type="ORF">LCGC14_1886300</name>
</gene>
<dbReference type="EMBL" id="LAZR01019511">
    <property type="protein sequence ID" value="KKL92274.1"/>
    <property type="molecule type" value="Genomic_DNA"/>
</dbReference>
<organism evidence="1">
    <name type="scientific">marine sediment metagenome</name>
    <dbReference type="NCBI Taxonomy" id="412755"/>
    <lineage>
        <taxon>unclassified sequences</taxon>
        <taxon>metagenomes</taxon>
        <taxon>ecological metagenomes</taxon>
    </lineage>
</organism>